<dbReference type="Gene3D" id="1.20.1260.20">
    <property type="entry name" value="PPE superfamily"/>
    <property type="match status" value="1"/>
</dbReference>
<dbReference type="RefSeq" id="WP_091613297.1">
    <property type="nucleotide sequence ID" value="NZ_FOEF01000002.1"/>
</dbReference>
<feature type="compositionally biased region" description="Low complexity" evidence="1">
    <location>
        <begin position="262"/>
        <end position="273"/>
    </location>
</feature>
<feature type="region of interest" description="Disordered" evidence="1">
    <location>
        <begin position="179"/>
        <end position="411"/>
    </location>
</feature>
<dbReference type="EMBL" id="FOEF01000002">
    <property type="protein sequence ID" value="SEO78513.1"/>
    <property type="molecule type" value="Genomic_DNA"/>
</dbReference>
<gene>
    <name evidence="2" type="ORF">SAMN04489732_102140</name>
</gene>
<feature type="compositionally biased region" description="Gly residues" evidence="1">
    <location>
        <begin position="216"/>
        <end position="261"/>
    </location>
</feature>
<protein>
    <recommendedName>
        <fullName evidence="4">PPE family protein</fullName>
    </recommendedName>
</protein>
<accession>A0A1H8SJZ2</accession>
<evidence type="ECO:0000313" key="2">
    <source>
        <dbReference type="EMBL" id="SEO78513.1"/>
    </source>
</evidence>
<dbReference type="SUPFAM" id="SSF140459">
    <property type="entry name" value="PE/PPE dimer-like"/>
    <property type="match status" value="1"/>
</dbReference>
<sequence length="411" mass="39820">MDGKQIYENFRNGDTAGLRSAATQVQQLSAAYLERAQGIRDLQDRMAKSWTGGAADAAKAGAGPLELAFHDTADPLDMTTASVDMQASSFENSSHSVVEVPPKPDKPNPWTTGLKAAIPIAGPFMAAGDEKSYQDSLNRYNTANETNVRVMDQYNGVTTSTKSVLPTVYGTLEPDGAAISLKTPVPPGHVGPPATGKPARTGGGSGQGATPAGGSVVPGGGSGGHTVPGSAPGGGHHGPTGGGTTGSAGGGTTGAAGGGTTGDTTTSQGSKSGPSLVTPPAPGVDAGGGRANGPGGSAVFVPGGPGGQNPSGVTDPEGGLGGRGGAGGIAERGVGSRSGVGGMGGAAAQDAAAARAAQGRAGAAGGPMGAGGRRGEGGEDEEHQRPDYLVEADPDAIFGTDQRTSPPVIGE</sequence>
<keyword evidence="3" id="KW-1185">Reference proteome</keyword>
<reference evidence="2 3" key="1">
    <citation type="submission" date="2016-10" db="EMBL/GenBank/DDBJ databases">
        <authorList>
            <person name="de Groot N.N."/>
        </authorList>
    </citation>
    <scope>NUCLEOTIDE SEQUENCE [LARGE SCALE GENOMIC DNA]</scope>
    <source>
        <strain evidence="2 3">DSM 44993</strain>
    </source>
</reference>
<dbReference type="AlphaFoldDB" id="A0A1H8SJZ2"/>
<evidence type="ECO:0000256" key="1">
    <source>
        <dbReference type="SAM" id="MobiDB-lite"/>
    </source>
</evidence>
<name>A0A1H8SJZ2_9PSEU</name>
<dbReference type="InterPro" id="IPR038332">
    <property type="entry name" value="PPE_sf"/>
</dbReference>
<feature type="compositionally biased region" description="Gly residues" evidence="1">
    <location>
        <begin position="318"/>
        <end position="345"/>
    </location>
</feature>
<organism evidence="2 3">
    <name type="scientific">Amycolatopsis saalfeldensis</name>
    <dbReference type="NCBI Taxonomy" id="394193"/>
    <lineage>
        <taxon>Bacteria</taxon>
        <taxon>Bacillati</taxon>
        <taxon>Actinomycetota</taxon>
        <taxon>Actinomycetes</taxon>
        <taxon>Pseudonocardiales</taxon>
        <taxon>Pseudonocardiaceae</taxon>
        <taxon>Amycolatopsis</taxon>
    </lineage>
</organism>
<dbReference type="Proteomes" id="UP000198582">
    <property type="component" value="Unassembled WGS sequence"/>
</dbReference>
<evidence type="ECO:0000313" key="3">
    <source>
        <dbReference type="Proteomes" id="UP000198582"/>
    </source>
</evidence>
<dbReference type="STRING" id="394193.SAMN04489732_102140"/>
<feature type="compositionally biased region" description="Basic and acidic residues" evidence="1">
    <location>
        <begin position="373"/>
        <end position="388"/>
    </location>
</feature>
<feature type="compositionally biased region" description="Gly residues" evidence="1">
    <location>
        <begin position="362"/>
        <end position="372"/>
    </location>
</feature>
<dbReference type="OrthoDB" id="3602820at2"/>
<feature type="compositionally biased region" description="Low complexity" evidence="1">
    <location>
        <begin position="346"/>
        <end position="361"/>
    </location>
</feature>
<feature type="compositionally biased region" description="Gly residues" evidence="1">
    <location>
        <begin position="285"/>
        <end position="296"/>
    </location>
</feature>
<proteinExistence type="predicted"/>
<evidence type="ECO:0008006" key="4">
    <source>
        <dbReference type="Google" id="ProtNLM"/>
    </source>
</evidence>